<comment type="caution">
    <text evidence="1">The sequence shown here is derived from an EMBL/GenBank/DDBJ whole genome shotgun (WGS) entry which is preliminary data.</text>
</comment>
<reference evidence="1" key="1">
    <citation type="thesis" date="2020" institute="ProQuest LLC" country="789 East Eisenhower Parkway, Ann Arbor, MI, USA">
        <title>Comparative Genomics and Chromosome Evolution.</title>
        <authorList>
            <person name="Mudd A.B."/>
        </authorList>
    </citation>
    <scope>NUCLEOTIDE SEQUENCE</scope>
    <source>
        <strain evidence="1">HN-11 Male</strain>
        <tissue evidence="1">Kidney and liver</tissue>
    </source>
</reference>
<dbReference type="EMBL" id="WNTK01000012">
    <property type="protein sequence ID" value="KAG9475309.1"/>
    <property type="molecule type" value="Genomic_DNA"/>
</dbReference>
<keyword evidence="2" id="KW-1185">Reference proteome</keyword>
<name>A0A8J6K4S3_ELECQ</name>
<proteinExistence type="predicted"/>
<organism evidence="1 2">
    <name type="scientific">Eleutherodactylus coqui</name>
    <name type="common">Puerto Rican coqui</name>
    <dbReference type="NCBI Taxonomy" id="57060"/>
    <lineage>
        <taxon>Eukaryota</taxon>
        <taxon>Metazoa</taxon>
        <taxon>Chordata</taxon>
        <taxon>Craniata</taxon>
        <taxon>Vertebrata</taxon>
        <taxon>Euteleostomi</taxon>
        <taxon>Amphibia</taxon>
        <taxon>Batrachia</taxon>
        <taxon>Anura</taxon>
        <taxon>Neobatrachia</taxon>
        <taxon>Hyloidea</taxon>
        <taxon>Eleutherodactylidae</taxon>
        <taxon>Eleutherodactylinae</taxon>
        <taxon>Eleutherodactylus</taxon>
        <taxon>Eleutherodactylus</taxon>
    </lineage>
</organism>
<sequence length="90" mass="10308">MLLTKSYFPQSTEVAKMELNKCSHRDEFSLLHLYEQRLEISDVCEDQQMNTCTLCSCLLYIVVLVRVNAVKEVLAMSALCTSKCQGEKRV</sequence>
<evidence type="ECO:0000313" key="1">
    <source>
        <dbReference type="EMBL" id="KAG9475309.1"/>
    </source>
</evidence>
<protein>
    <submittedName>
        <fullName evidence="1">Uncharacterized protein</fullName>
    </submittedName>
</protein>
<dbReference type="AlphaFoldDB" id="A0A8J6K4S3"/>
<dbReference type="Proteomes" id="UP000770717">
    <property type="component" value="Unassembled WGS sequence"/>
</dbReference>
<accession>A0A8J6K4S3</accession>
<evidence type="ECO:0000313" key="2">
    <source>
        <dbReference type="Proteomes" id="UP000770717"/>
    </source>
</evidence>
<gene>
    <name evidence="1" type="ORF">GDO78_003638</name>
</gene>